<dbReference type="STRING" id="476652.DEAC_c04360"/>
<keyword evidence="3" id="KW-1185">Reference proteome</keyword>
<dbReference type="PATRIC" id="fig|476652.3.peg.439"/>
<sequence>MIKKMPSEKNPNPNPKPAPPNHQPSMDSRDNHGLSQEEALRAKK</sequence>
<organism evidence="2 3">
    <name type="scientific">Desulfosporosinus acididurans</name>
    <dbReference type="NCBI Taxonomy" id="476652"/>
    <lineage>
        <taxon>Bacteria</taxon>
        <taxon>Bacillati</taxon>
        <taxon>Bacillota</taxon>
        <taxon>Clostridia</taxon>
        <taxon>Eubacteriales</taxon>
        <taxon>Desulfitobacteriaceae</taxon>
        <taxon>Desulfosporosinus</taxon>
    </lineage>
</organism>
<dbReference type="AlphaFoldDB" id="A0A0J1FUV1"/>
<dbReference type="RefSeq" id="WP_282433328.1">
    <property type="nucleotide sequence ID" value="NZ_LDZY01000002.1"/>
</dbReference>
<protein>
    <submittedName>
        <fullName evidence="2">Uncharacterized protein</fullName>
    </submittedName>
</protein>
<proteinExistence type="predicted"/>
<evidence type="ECO:0000256" key="1">
    <source>
        <dbReference type="SAM" id="MobiDB-lite"/>
    </source>
</evidence>
<dbReference type="EMBL" id="LDZY01000002">
    <property type="protein sequence ID" value="KLU67224.1"/>
    <property type="molecule type" value="Genomic_DNA"/>
</dbReference>
<feature type="compositionally biased region" description="Pro residues" evidence="1">
    <location>
        <begin position="12"/>
        <end position="22"/>
    </location>
</feature>
<dbReference type="Proteomes" id="UP000036356">
    <property type="component" value="Unassembled WGS sequence"/>
</dbReference>
<evidence type="ECO:0000313" key="3">
    <source>
        <dbReference type="Proteomes" id="UP000036356"/>
    </source>
</evidence>
<reference evidence="2 3" key="1">
    <citation type="submission" date="2015-06" db="EMBL/GenBank/DDBJ databases">
        <title>Draft genome of the moderately acidophilic sulfate reducer Candidatus Desulfosporosinus acididurans strain M1.</title>
        <authorList>
            <person name="Poehlein A."/>
            <person name="Petzsch P."/>
            <person name="Johnson B.D."/>
            <person name="Schloemann M."/>
            <person name="Daniel R."/>
            <person name="Muehling M."/>
        </authorList>
    </citation>
    <scope>NUCLEOTIDE SEQUENCE [LARGE SCALE GENOMIC DNA]</scope>
    <source>
        <strain evidence="2 3">M1</strain>
    </source>
</reference>
<evidence type="ECO:0000313" key="2">
    <source>
        <dbReference type="EMBL" id="KLU67224.1"/>
    </source>
</evidence>
<feature type="region of interest" description="Disordered" evidence="1">
    <location>
        <begin position="1"/>
        <end position="44"/>
    </location>
</feature>
<name>A0A0J1FUV1_9FIRM</name>
<gene>
    <name evidence="2" type="ORF">DEAC_c04360</name>
</gene>
<accession>A0A0J1FUV1</accession>
<comment type="caution">
    <text evidence="2">The sequence shown here is derived from an EMBL/GenBank/DDBJ whole genome shotgun (WGS) entry which is preliminary data.</text>
</comment>